<feature type="transmembrane region" description="Helical" evidence="7">
    <location>
        <begin position="44"/>
        <end position="64"/>
    </location>
</feature>
<feature type="transmembrane region" description="Helical" evidence="7">
    <location>
        <begin position="163"/>
        <end position="180"/>
    </location>
</feature>
<dbReference type="KEGG" id="sgq:SGLAD_v1c07270"/>
<accession>A0A4P7AJS9</accession>
<dbReference type="GO" id="GO:0005345">
    <property type="term" value="F:purine nucleobase transmembrane transporter activity"/>
    <property type="evidence" value="ECO:0007669"/>
    <property type="project" value="TreeGrafter"/>
</dbReference>
<organism evidence="8 9">
    <name type="scientific">Spiroplasma gladiatoris</name>
    <dbReference type="NCBI Taxonomy" id="2143"/>
    <lineage>
        <taxon>Bacteria</taxon>
        <taxon>Bacillati</taxon>
        <taxon>Mycoplasmatota</taxon>
        <taxon>Mollicutes</taxon>
        <taxon>Entomoplasmatales</taxon>
        <taxon>Spiroplasmataceae</taxon>
        <taxon>Spiroplasma</taxon>
    </lineage>
</organism>
<feature type="transmembrane region" description="Helical" evidence="7">
    <location>
        <begin position="379"/>
        <end position="399"/>
    </location>
</feature>
<feature type="transmembrane region" description="Helical" evidence="7">
    <location>
        <begin position="475"/>
        <end position="494"/>
    </location>
</feature>
<feature type="transmembrane region" description="Helical" evidence="7">
    <location>
        <begin position="303"/>
        <end position="327"/>
    </location>
</feature>
<feature type="transmembrane region" description="Helical" evidence="7">
    <location>
        <begin position="208"/>
        <end position="227"/>
    </location>
</feature>
<evidence type="ECO:0000313" key="8">
    <source>
        <dbReference type="EMBL" id="QBQ07926.1"/>
    </source>
</evidence>
<evidence type="ECO:0000256" key="4">
    <source>
        <dbReference type="ARBA" id="ARBA00022692"/>
    </source>
</evidence>
<keyword evidence="5 7" id="KW-1133">Transmembrane helix</keyword>
<keyword evidence="3" id="KW-0813">Transport</keyword>
<keyword evidence="4 7" id="KW-0812">Transmembrane</keyword>
<dbReference type="RefSeq" id="WP_134297719.1">
    <property type="nucleotide sequence ID" value="NZ_CP038013.1"/>
</dbReference>
<evidence type="ECO:0000313" key="9">
    <source>
        <dbReference type="Proteomes" id="UP000294309"/>
    </source>
</evidence>
<proteinExistence type="inferred from homology"/>
<dbReference type="EMBL" id="CP038013">
    <property type="protein sequence ID" value="QBQ07926.1"/>
    <property type="molecule type" value="Genomic_DNA"/>
</dbReference>
<feature type="transmembrane region" description="Helical" evidence="7">
    <location>
        <begin position="127"/>
        <end position="151"/>
    </location>
</feature>
<reference evidence="8 9" key="1">
    <citation type="submission" date="2019-03" db="EMBL/GenBank/DDBJ databases">
        <title>Complete genome sequence of Spiroplasma gladiatoris TG-1 (DSM 22552).</title>
        <authorList>
            <person name="Lin Y.-C."/>
            <person name="Chou L."/>
            <person name="Kuo C.-H."/>
        </authorList>
    </citation>
    <scope>NUCLEOTIDE SEQUENCE [LARGE SCALE GENOMIC DNA]</scope>
    <source>
        <strain evidence="8 9">TG-1</strain>
    </source>
</reference>
<sequence>MSKDNQDVKIKEPSKSKAKFDNENSKLAKFFGFKKFNTTLKKEIIGGISTLLAMIYILSVEPAILSGSKSVNTGEPNLDGKGVFLATAIIAFSATFTMGMVSNIPVALAPSMGVNAMFTFSVATKGIGYQGALIATMISGVLFCIISISNLRKLLIKALPKSLHVAIGLGIGFFVAYVGISNMGWVSNNGENGFGGVPTAELNSFKDYYPGIILGTLVVFGAIALHFKKFVAPIAIMMLAGFIIAIIFANTLSDYKPIADSFGSAKFDSSKWEYKSMFNGFANNIKSTFTNLGNKLIWTSPTMYISIFVFTILTFFDATGTLTSVMVEINKEEKYERQIPKSAMIIDGSSTILSSIMSISHNAVYAESCVGVSQGARTGFAAIITSIGLLLSIALFPIFQMLPSCVSGAATLFIGIIMIGNITQIEWKKPEISLSAFFIILFMIITYNIAVGIGLGLITYTLGCLATKKAKQVHPIIWVLDIIFIAYFVALAFIQ</sequence>
<keyword evidence="9" id="KW-1185">Reference proteome</keyword>
<dbReference type="PANTHER" id="PTHR43337">
    <property type="entry name" value="XANTHINE/URACIL PERMEASE C887.17-RELATED"/>
    <property type="match status" value="1"/>
</dbReference>
<feature type="transmembrane region" description="Helical" evidence="7">
    <location>
        <begin position="234"/>
        <end position="252"/>
    </location>
</feature>
<protein>
    <submittedName>
        <fullName evidence="8">Xanthine/uracil permease</fullName>
    </submittedName>
</protein>
<dbReference type="Pfam" id="PF00860">
    <property type="entry name" value="Xan_ur_permease"/>
    <property type="match status" value="1"/>
</dbReference>
<keyword evidence="6 7" id="KW-0472">Membrane</keyword>
<evidence type="ECO:0000256" key="7">
    <source>
        <dbReference type="SAM" id="Phobius"/>
    </source>
</evidence>
<comment type="similarity">
    <text evidence="2">Belongs to the nucleobase:cation symporter-2 (NCS2) (TC 2.A.40) family. Azg-like subfamily.</text>
</comment>
<feature type="transmembrane region" description="Helical" evidence="7">
    <location>
        <begin position="406"/>
        <end position="425"/>
    </location>
</feature>
<gene>
    <name evidence="8" type="primary">pbuG</name>
    <name evidence="8" type="ORF">SGLAD_v1c07270</name>
</gene>
<evidence type="ECO:0000256" key="2">
    <source>
        <dbReference type="ARBA" id="ARBA00005697"/>
    </source>
</evidence>
<dbReference type="InterPro" id="IPR045018">
    <property type="entry name" value="Azg-like"/>
</dbReference>
<comment type="subcellular location">
    <subcellularLocation>
        <location evidence="1">Endomembrane system</location>
        <topology evidence="1">Multi-pass membrane protein</topology>
    </subcellularLocation>
</comment>
<dbReference type="PANTHER" id="PTHR43337:SF1">
    <property type="entry name" value="XANTHINE_URACIL PERMEASE C887.17-RELATED"/>
    <property type="match status" value="1"/>
</dbReference>
<evidence type="ECO:0000256" key="6">
    <source>
        <dbReference type="ARBA" id="ARBA00023136"/>
    </source>
</evidence>
<dbReference type="GO" id="GO:0012505">
    <property type="term" value="C:endomembrane system"/>
    <property type="evidence" value="ECO:0007669"/>
    <property type="project" value="UniProtKB-SubCell"/>
</dbReference>
<feature type="transmembrane region" description="Helical" evidence="7">
    <location>
        <begin position="437"/>
        <end position="463"/>
    </location>
</feature>
<name>A0A4P7AJS9_9MOLU</name>
<evidence type="ECO:0000256" key="1">
    <source>
        <dbReference type="ARBA" id="ARBA00004127"/>
    </source>
</evidence>
<dbReference type="GO" id="GO:0005886">
    <property type="term" value="C:plasma membrane"/>
    <property type="evidence" value="ECO:0007669"/>
    <property type="project" value="TreeGrafter"/>
</dbReference>
<dbReference type="OrthoDB" id="9808458at2"/>
<dbReference type="Proteomes" id="UP000294309">
    <property type="component" value="Chromosome"/>
</dbReference>
<dbReference type="AlphaFoldDB" id="A0A4P7AJS9"/>
<feature type="transmembrane region" description="Helical" evidence="7">
    <location>
        <begin position="84"/>
        <end position="107"/>
    </location>
</feature>
<dbReference type="InterPro" id="IPR006043">
    <property type="entry name" value="NCS2"/>
</dbReference>
<evidence type="ECO:0000256" key="5">
    <source>
        <dbReference type="ARBA" id="ARBA00022989"/>
    </source>
</evidence>
<evidence type="ECO:0000256" key="3">
    <source>
        <dbReference type="ARBA" id="ARBA00022448"/>
    </source>
</evidence>